<dbReference type="PROSITE" id="PS52050">
    <property type="entry name" value="WYL"/>
    <property type="match status" value="1"/>
</dbReference>
<dbReference type="InterPro" id="IPR036390">
    <property type="entry name" value="WH_DNA-bd_sf"/>
</dbReference>
<sequence length="308" mass="35885">MKIDRLIGILAILLQQDKVTSPVLAEKFEVSRRTIHRDIEDLCKAGIPIVTKQGIDGGISIMDGYKIDKTLLTTSEMQAVLKGLQSLDSISGGNKYQTLMDKLSINNSSILANNNHILLDLSHWNTKTLAPKIEQFQSAIENHNLVSIRYYSPSGDSVRTLEPYLLLYRWHSWYVWAYCGLREEFRLFKLGRMDELKILKERFDPRKVEEPIDSGMGTFNQENLRITAAFEEKVKWRLMEEFDFEKMKKGEDGRLYLEFVWWDKEALFGYLLGFMENVEIISPKWLQEEFLSLLDRIAGKYRKGHEYA</sequence>
<keyword evidence="3" id="KW-0804">Transcription</keyword>
<keyword evidence="6" id="KW-1185">Reference proteome</keyword>
<dbReference type="InterPro" id="IPR028349">
    <property type="entry name" value="PafC-like"/>
</dbReference>
<dbReference type="SUPFAM" id="SSF46785">
    <property type="entry name" value="Winged helix' DNA-binding domain"/>
    <property type="match status" value="1"/>
</dbReference>
<dbReference type="Proteomes" id="UP000515703">
    <property type="component" value="Chromosome"/>
</dbReference>
<protein>
    <submittedName>
        <fullName evidence="5">Transcriptional regulator</fullName>
    </submittedName>
</protein>
<dbReference type="RefSeq" id="WP_185256893.1">
    <property type="nucleotide sequence ID" value="NZ_AP023368.1"/>
</dbReference>
<dbReference type="InterPro" id="IPR051534">
    <property type="entry name" value="CBASS_pafABC_assoc_protein"/>
</dbReference>
<dbReference type="Pfam" id="PF25583">
    <property type="entry name" value="WCX"/>
    <property type="match status" value="1"/>
</dbReference>
<dbReference type="InterPro" id="IPR036388">
    <property type="entry name" value="WH-like_DNA-bd_sf"/>
</dbReference>
<evidence type="ECO:0000256" key="1">
    <source>
        <dbReference type="ARBA" id="ARBA00023015"/>
    </source>
</evidence>
<dbReference type="KEGG" id="acht:bsdcttw_43480"/>
<keyword evidence="2" id="KW-0238">DNA-binding</keyword>
<dbReference type="InterPro" id="IPR057727">
    <property type="entry name" value="WCX_dom"/>
</dbReference>
<evidence type="ECO:0000256" key="2">
    <source>
        <dbReference type="ARBA" id="ARBA00023125"/>
    </source>
</evidence>
<evidence type="ECO:0000256" key="3">
    <source>
        <dbReference type="ARBA" id="ARBA00023163"/>
    </source>
</evidence>
<evidence type="ECO:0000313" key="6">
    <source>
        <dbReference type="Proteomes" id="UP000515703"/>
    </source>
</evidence>
<dbReference type="GO" id="GO:0003700">
    <property type="term" value="F:DNA-binding transcription factor activity"/>
    <property type="evidence" value="ECO:0007669"/>
    <property type="project" value="InterPro"/>
</dbReference>
<dbReference type="EMBL" id="AP023368">
    <property type="protein sequence ID" value="BCK01308.1"/>
    <property type="molecule type" value="Genomic_DNA"/>
</dbReference>
<proteinExistence type="predicted"/>
<name>A0A7M3S9P0_9FIRM</name>
<evidence type="ECO:0000313" key="5">
    <source>
        <dbReference type="EMBL" id="BCK01308.1"/>
    </source>
</evidence>
<dbReference type="Pfam" id="PF08279">
    <property type="entry name" value="HTH_11"/>
    <property type="match status" value="1"/>
</dbReference>
<dbReference type="InterPro" id="IPR001034">
    <property type="entry name" value="DeoR_HTH"/>
</dbReference>
<gene>
    <name evidence="5" type="ORF">bsdcttw_43480</name>
</gene>
<dbReference type="InterPro" id="IPR013196">
    <property type="entry name" value="HTH_11"/>
</dbReference>
<dbReference type="PROSITE" id="PS51000">
    <property type="entry name" value="HTH_DEOR_2"/>
    <property type="match status" value="1"/>
</dbReference>
<dbReference type="GO" id="GO:0003677">
    <property type="term" value="F:DNA binding"/>
    <property type="evidence" value="ECO:0007669"/>
    <property type="project" value="UniProtKB-KW"/>
</dbReference>
<accession>A0A7M3S9P0</accession>
<dbReference type="Gene3D" id="1.10.10.10">
    <property type="entry name" value="Winged helix-like DNA-binding domain superfamily/Winged helix DNA-binding domain"/>
    <property type="match status" value="1"/>
</dbReference>
<keyword evidence="1" id="KW-0805">Transcription regulation</keyword>
<dbReference type="PANTHER" id="PTHR34580:SF1">
    <property type="entry name" value="PROTEIN PAFC"/>
    <property type="match status" value="1"/>
</dbReference>
<dbReference type="InterPro" id="IPR018356">
    <property type="entry name" value="Tscrpt_reg_HTH_DeoR_CS"/>
</dbReference>
<dbReference type="PROSITE" id="PS00894">
    <property type="entry name" value="HTH_DEOR_1"/>
    <property type="match status" value="1"/>
</dbReference>
<dbReference type="InterPro" id="IPR026881">
    <property type="entry name" value="WYL_dom"/>
</dbReference>
<reference evidence="5 6" key="1">
    <citation type="submission" date="2020-08" db="EMBL/GenBank/DDBJ databases">
        <title>Draft genome sequencing of an Anaerocolumna strain isolated from anoxic soil subjected to BSD treatment.</title>
        <authorList>
            <person name="Uek A."/>
            <person name="Tonouchi A."/>
        </authorList>
    </citation>
    <scope>NUCLEOTIDE SEQUENCE [LARGE SCALE GENOMIC DNA]</scope>
    <source>
        <strain evidence="5 6">CTTW</strain>
    </source>
</reference>
<dbReference type="Pfam" id="PF13280">
    <property type="entry name" value="WYL"/>
    <property type="match status" value="1"/>
</dbReference>
<reference evidence="5 6" key="2">
    <citation type="submission" date="2020-08" db="EMBL/GenBank/DDBJ databases">
        <authorList>
            <person name="Ueki A."/>
            <person name="Tonouchi A."/>
        </authorList>
    </citation>
    <scope>NUCLEOTIDE SEQUENCE [LARGE SCALE GENOMIC DNA]</scope>
    <source>
        <strain evidence="5 6">CTTW</strain>
    </source>
</reference>
<dbReference type="PANTHER" id="PTHR34580">
    <property type="match status" value="1"/>
</dbReference>
<feature type="domain" description="HTH deoR-type" evidence="4">
    <location>
        <begin position="2"/>
        <end position="57"/>
    </location>
</feature>
<dbReference type="PIRSF" id="PIRSF016838">
    <property type="entry name" value="PafC"/>
    <property type="match status" value="1"/>
</dbReference>
<dbReference type="AlphaFoldDB" id="A0A7M3S9P0"/>
<evidence type="ECO:0000259" key="4">
    <source>
        <dbReference type="PROSITE" id="PS51000"/>
    </source>
</evidence>
<organism evidence="5 6">
    <name type="scientific">Anaerocolumna chitinilytica</name>
    <dbReference type="NCBI Taxonomy" id="1727145"/>
    <lineage>
        <taxon>Bacteria</taxon>
        <taxon>Bacillati</taxon>
        <taxon>Bacillota</taxon>
        <taxon>Clostridia</taxon>
        <taxon>Lachnospirales</taxon>
        <taxon>Lachnospiraceae</taxon>
        <taxon>Anaerocolumna</taxon>
    </lineage>
</organism>